<name>A0A833QHI3_9POAL</name>
<dbReference type="InterPro" id="IPR027113">
    <property type="entry name" value="Transc_fact_NFYB/HAP3"/>
</dbReference>
<dbReference type="OrthoDB" id="386949at2759"/>
<reference evidence="2" key="1">
    <citation type="submission" date="2020-01" db="EMBL/GenBank/DDBJ databases">
        <title>Genome sequence of Kobresia littledalei, the first chromosome-level genome in the family Cyperaceae.</title>
        <authorList>
            <person name="Qu G."/>
        </authorList>
    </citation>
    <scope>NUCLEOTIDE SEQUENCE</scope>
    <source>
        <strain evidence="2">C.B.Clarke</strain>
        <tissue evidence="2">Leaf</tissue>
    </source>
</reference>
<protein>
    <submittedName>
        <fullName evidence="2">Nuclear transcription factor Y subunit B-1-like protein</fullName>
    </submittedName>
</protein>
<gene>
    <name evidence="2" type="ORF">FCM35_KLT12843</name>
</gene>
<evidence type="ECO:0000313" key="3">
    <source>
        <dbReference type="Proteomes" id="UP000623129"/>
    </source>
</evidence>
<dbReference type="GO" id="GO:0001228">
    <property type="term" value="F:DNA-binding transcription activator activity, RNA polymerase II-specific"/>
    <property type="evidence" value="ECO:0007669"/>
    <property type="project" value="InterPro"/>
</dbReference>
<feature type="region of interest" description="Disordered" evidence="1">
    <location>
        <begin position="1"/>
        <end position="35"/>
    </location>
</feature>
<proteinExistence type="predicted"/>
<evidence type="ECO:0000313" key="2">
    <source>
        <dbReference type="EMBL" id="KAF3322854.1"/>
    </source>
</evidence>
<dbReference type="GO" id="GO:0000978">
    <property type="term" value="F:RNA polymerase II cis-regulatory region sequence-specific DNA binding"/>
    <property type="evidence" value="ECO:0007669"/>
    <property type="project" value="TreeGrafter"/>
</dbReference>
<organism evidence="2 3">
    <name type="scientific">Carex littledalei</name>
    <dbReference type="NCBI Taxonomy" id="544730"/>
    <lineage>
        <taxon>Eukaryota</taxon>
        <taxon>Viridiplantae</taxon>
        <taxon>Streptophyta</taxon>
        <taxon>Embryophyta</taxon>
        <taxon>Tracheophyta</taxon>
        <taxon>Spermatophyta</taxon>
        <taxon>Magnoliopsida</taxon>
        <taxon>Liliopsida</taxon>
        <taxon>Poales</taxon>
        <taxon>Cyperaceae</taxon>
        <taxon>Cyperoideae</taxon>
        <taxon>Cariceae</taxon>
        <taxon>Carex</taxon>
        <taxon>Carex subgen. Euthyceras</taxon>
    </lineage>
</organism>
<dbReference type="Proteomes" id="UP000623129">
    <property type="component" value="Unassembled WGS sequence"/>
</dbReference>
<dbReference type="PANTHER" id="PTHR11064:SF106">
    <property type="entry name" value="NUCLEAR TRANSCRIPTION FACTOR Y SUBUNIT B-5"/>
    <property type="match status" value="1"/>
</dbReference>
<evidence type="ECO:0000256" key="1">
    <source>
        <dbReference type="SAM" id="MobiDB-lite"/>
    </source>
</evidence>
<dbReference type="GO" id="GO:0016602">
    <property type="term" value="C:CCAAT-binding factor complex"/>
    <property type="evidence" value="ECO:0007669"/>
    <property type="project" value="InterPro"/>
</dbReference>
<feature type="compositionally biased region" description="Basic and acidic residues" evidence="1">
    <location>
        <begin position="11"/>
        <end position="29"/>
    </location>
</feature>
<keyword evidence="3" id="KW-1185">Reference proteome</keyword>
<dbReference type="EMBL" id="SWLB01000024">
    <property type="protein sequence ID" value="KAF3322854.1"/>
    <property type="molecule type" value="Genomic_DNA"/>
</dbReference>
<sequence length="88" mass="9967">MKKILPPNAKISKESKDRDDAREASDKGQKEKRKTVNGELETIFVGLLTVNTLGLDDYVELMRRTKRTINKCHHPRGQSLLNNSIGYG</sequence>
<accession>A0A833QHI3</accession>
<dbReference type="PANTHER" id="PTHR11064">
    <property type="entry name" value="CCAAT-BINDING TRANSCRIPTION FACTOR-RELATED"/>
    <property type="match status" value="1"/>
</dbReference>
<comment type="caution">
    <text evidence="2">The sequence shown here is derived from an EMBL/GenBank/DDBJ whole genome shotgun (WGS) entry which is preliminary data.</text>
</comment>
<dbReference type="AlphaFoldDB" id="A0A833QHI3"/>